<sequence>MSAQKIVVIGGSAAGPKAAARARRLDAEAEVTLLQKAPELSMASCGYPYYIGGDFDERDSLLATPTGVVRDPAFFAAAKGVNAKVNTEVTAIDRENRTVSGIDLGSGETSTVEYDKLILCTGANPRRPPIPGIDLDGVCSLSEMRDADRLRGLVDAGRVKNAVIVGGGLIGIEVCEALTKSGMNVSVVEMLSQLLTFLDWEMAKLVEKHVASKGVTVHTDNGVAEFLGEGGKLTGVRLKDGTTVPCELAVVSIGVVPNADLARDAGLAIGSFGGVTVDEYMRTSDPNIYAAGDCVEINHRITGKKVFAPYGDLANLEARVAADNMVLGDARTFPGTVNSGICKVFDLSAGATGLSERRARDEGFEVVTATNASLDRPGFMGARLLVSKMVADARTGRILGFQCVGPGEVNRQLAEAAMAVMNGNTVLDVNTADLPYAPPFSLAIDHFITTAHILDNKMCGRMTGIGNAEVKARLDNGEKPFILDVRAPGEFEAMRLNVGETLIPLGALRNAQDKLPVDKDAEIIAFCKISMRGYEAQRILEARGWTNVKVMEGGIMAWPFHVDMGR</sequence>
<dbReference type="InterPro" id="IPR036188">
    <property type="entry name" value="FAD/NAD-bd_sf"/>
</dbReference>
<protein>
    <submittedName>
        <fullName evidence="8">NADH peroxidase</fullName>
        <ecNumber evidence="8">1.11.1.1</ecNumber>
    </submittedName>
</protein>
<dbReference type="InterPro" id="IPR023753">
    <property type="entry name" value="FAD/NAD-binding_dom"/>
</dbReference>
<dbReference type="Proteomes" id="UP000181901">
    <property type="component" value="Unassembled WGS sequence"/>
</dbReference>
<dbReference type="Pfam" id="PF00581">
    <property type="entry name" value="Rhodanese"/>
    <property type="match status" value="1"/>
</dbReference>
<dbReference type="SUPFAM" id="SSF52821">
    <property type="entry name" value="Rhodanese/Cell cycle control phosphatase"/>
    <property type="match status" value="1"/>
</dbReference>
<dbReference type="CDD" id="cd00158">
    <property type="entry name" value="RHOD"/>
    <property type="match status" value="1"/>
</dbReference>
<accession>A0A1J5N7X2</accession>
<organism evidence="8 9">
    <name type="scientific">Pseudodesulfovibrio hydrargyri</name>
    <dbReference type="NCBI Taxonomy" id="2125990"/>
    <lineage>
        <taxon>Bacteria</taxon>
        <taxon>Pseudomonadati</taxon>
        <taxon>Thermodesulfobacteriota</taxon>
        <taxon>Desulfovibrionia</taxon>
        <taxon>Desulfovibrionales</taxon>
        <taxon>Desulfovibrionaceae</taxon>
    </lineage>
</organism>
<dbReference type="PRINTS" id="PR00411">
    <property type="entry name" value="PNDRDTASEI"/>
</dbReference>
<dbReference type="AlphaFoldDB" id="A0A1J5N7X2"/>
<dbReference type="Gene3D" id="3.40.250.10">
    <property type="entry name" value="Rhodanese-like domain"/>
    <property type="match status" value="1"/>
</dbReference>
<keyword evidence="6" id="KW-0676">Redox-active center</keyword>
<dbReference type="SUPFAM" id="SSF55424">
    <property type="entry name" value="FAD/NAD-linked reductases, dimerisation (C-terminal) domain"/>
    <property type="match status" value="1"/>
</dbReference>
<dbReference type="PROSITE" id="PS50206">
    <property type="entry name" value="RHODANESE_3"/>
    <property type="match status" value="1"/>
</dbReference>
<keyword evidence="5 8" id="KW-0560">Oxidoreductase</keyword>
<proteinExistence type="inferred from homology"/>
<keyword evidence="4" id="KW-0274">FAD</keyword>
<dbReference type="RefSeq" id="WP_071544910.1">
    <property type="nucleotide sequence ID" value="NZ_LKAQ01000004.1"/>
</dbReference>
<dbReference type="EC" id="1.11.1.1" evidence="8"/>
<reference evidence="8 9" key="1">
    <citation type="submission" date="2015-09" db="EMBL/GenBank/DDBJ databases">
        <title>Genome of Desulfovibrio dechloracetivorans BerOc1, a mercury methylating strain isolated from highly hydrocarbons and metals contaminated coastal sediments.</title>
        <authorList>
            <person name="Goni Urriza M."/>
            <person name="Gassie C."/>
            <person name="Bouchez O."/>
            <person name="Klopp C."/>
            <person name="Ranchou-Peyruse A."/>
            <person name="Remy G."/>
        </authorList>
    </citation>
    <scope>NUCLEOTIDE SEQUENCE [LARGE SCALE GENOMIC DNA]</scope>
    <source>
        <strain evidence="8 9">BerOc1</strain>
    </source>
</reference>
<gene>
    <name evidence="8" type="primary">npr_2</name>
    <name evidence="8" type="ORF">BerOc1_01316</name>
</gene>
<evidence type="ECO:0000256" key="2">
    <source>
        <dbReference type="ARBA" id="ARBA00009130"/>
    </source>
</evidence>
<comment type="caution">
    <text evidence="8">The sequence shown here is derived from an EMBL/GenBank/DDBJ whole genome shotgun (WGS) entry which is preliminary data.</text>
</comment>
<dbReference type="Gene3D" id="3.50.50.60">
    <property type="entry name" value="FAD/NAD(P)-binding domain"/>
    <property type="match status" value="2"/>
</dbReference>
<evidence type="ECO:0000259" key="7">
    <source>
        <dbReference type="PROSITE" id="PS50206"/>
    </source>
</evidence>
<dbReference type="PANTHER" id="PTHR43429:SF1">
    <property type="entry name" value="NAD(P)H SULFUR OXIDOREDUCTASE (COA-DEPENDENT)"/>
    <property type="match status" value="1"/>
</dbReference>
<dbReference type="InterPro" id="IPR036873">
    <property type="entry name" value="Rhodanese-like_dom_sf"/>
</dbReference>
<keyword evidence="9" id="KW-1185">Reference proteome</keyword>
<evidence type="ECO:0000256" key="6">
    <source>
        <dbReference type="ARBA" id="ARBA00023284"/>
    </source>
</evidence>
<name>A0A1J5N7X2_9BACT</name>
<keyword evidence="8" id="KW-0575">Peroxidase</keyword>
<evidence type="ECO:0000313" key="8">
    <source>
        <dbReference type="EMBL" id="OIQ49391.1"/>
    </source>
</evidence>
<dbReference type="GO" id="GO:0016692">
    <property type="term" value="F:NADH peroxidase activity"/>
    <property type="evidence" value="ECO:0007669"/>
    <property type="project" value="UniProtKB-EC"/>
</dbReference>
<comment type="cofactor">
    <cofactor evidence="1">
        <name>FAD</name>
        <dbReference type="ChEBI" id="CHEBI:57692"/>
    </cofactor>
</comment>
<dbReference type="InterPro" id="IPR004099">
    <property type="entry name" value="Pyr_nucl-diS_OxRdtase_dimer"/>
</dbReference>
<feature type="domain" description="Rhodanese" evidence="7">
    <location>
        <begin position="476"/>
        <end position="564"/>
    </location>
</feature>
<dbReference type="Pfam" id="PF02852">
    <property type="entry name" value="Pyr_redox_dim"/>
    <property type="match status" value="1"/>
</dbReference>
<dbReference type="Pfam" id="PF07992">
    <property type="entry name" value="Pyr_redox_2"/>
    <property type="match status" value="1"/>
</dbReference>
<dbReference type="PRINTS" id="PR00368">
    <property type="entry name" value="FADPNR"/>
</dbReference>
<evidence type="ECO:0000256" key="1">
    <source>
        <dbReference type="ARBA" id="ARBA00001974"/>
    </source>
</evidence>
<keyword evidence="3" id="KW-0285">Flavoprotein</keyword>
<dbReference type="InterPro" id="IPR050260">
    <property type="entry name" value="FAD-bd_OxRdtase"/>
</dbReference>
<dbReference type="PANTHER" id="PTHR43429">
    <property type="entry name" value="PYRIDINE NUCLEOTIDE-DISULFIDE OXIDOREDUCTASE DOMAIN-CONTAINING"/>
    <property type="match status" value="1"/>
</dbReference>
<evidence type="ECO:0000313" key="9">
    <source>
        <dbReference type="Proteomes" id="UP000181901"/>
    </source>
</evidence>
<evidence type="ECO:0000256" key="5">
    <source>
        <dbReference type="ARBA" id="ARBA00023002"/>
    </source>
</evidence>
<evidence type="ECO:0000256" key="4">
    <source>
        <dbReference type="ARBA" id="ARBA00022827"/>
    </source>
</evidence>
<dbReference type="InterPro" id="IPR016156">
    <property type="entry name" value="FAD/NAD-linked_Rdtase_dimer_sf"/>
</dbReference>
<comment type="similarity">
    <text evidence="2">Belongs to the class-III pyridine nucleotide-disulfide oxidoreductase family.</text>
</comment>
<dbReference type="OrthoDB" id="9769238at2"/>
<evidence type="ECO:0000256" key="3">
    <source>
        <dbReference type="ARBA" id="ARBA00022630"/>
    </source>
</evidence>
<dbReference type="SUPFAM" id="SSF51905">
    <property type="entry name" value="FAD/NAD(P)-binding domain"/>
    <property type="match status" value="1"/>
</dbReference>
<dbReference type="EMBL" id="LKAQ01000004">
    <property type="protein sequence ID" value="OIQ49391.1"/>
    <property type="molecule type" value="Genomic_DNA"/>
</dbReference>
<dbReference type="InterPro" id="IPR001763">
    <property type="entry name" value="Rhodanese-like_dom"/>
</dbReference>
<dbReference type="SMART" id="SM00450">
    <property type="entry name" value="RHOD"/>
    <property type="match status" value="1"/>
</dbReference>